<dbReference type="PANTHER" id="PTHR43157">
    <property type="entry name" value="PHOSPHATIDYLINOSITOL-GLYCAN BIOSYNTHESIS CLASS F PROTEIN-RELATED"/>
    <property type="match status" value="1"/>
</dbReference>
<dbReference type="GO" id="GO:0016491">
    <property type="term" value="F:oxidoreductase activity"/>
    <property type="evidence" value="ECO:0007669"/>
    <property type="project" value="UniProtKB-KW"/>
</dbReference>
<organism evidence="2 3">
    <name type="scientific">Trametes cubensis</name>
    <dbReference type="NCBI Taxonomy" id="1111947"/>
    <lineage>
        <taxon>Eukaryota</taxon>
        <taxon>Fungi</taxon>
        <taxon>Dikarya</taxon>
        <taxon>Basidiomycota</taxon>
        <taxon>Agaricomycotina</taxon>
        <taxon>Agaricomycetes</taxon>
        <taxon>Polyporales</taxon>
        <taxon>Polyporaceae</taxon>
        <taxon>Trametes</taxon>
    </lineage>
</organism>
<dbReference type="Proteomes" id="UP001215151">
    <property type="component" value="Unassembled WGS sequence"/>
</dbReference>
<dbReference type="InterPro" id="IPR002347">
    <property type="entry name" value="SDR_fam"/>
</dbReference>
<sequence length="191" mass="20737">MYHAINICGWLPSSQVLCVELFKTHRCCAQQESKLTLLSGFPCLDNSTSRLESTSTSAPAVACTMANVYTQLLPPPKARWGVADIPDLTGKVMIVTGGNAGIGRETVKALLLHNAKVYMASRNEEKALAAITQLERETGRRAIFLKLDLANLSSVKAAAQEFMSKETKLHVLFNNGGVTYPPRGTIDSGWI</sequence>
<dbReference type="SUPFAM" id="SSF51735">
    <property type="entry name" value="NAD(P)-binding Rossmann-fold domains"/>
    <property type="match status" value="1"/>
</dbReference>
<evidence type="ECO:0000313" key="2">
    <source>
        <dbReference type="EMBL" id="KAJ8488637.1"/>
    </source>
</evidence>
<dbReference type="PRINTS" id="PR00081">
    <property type="entry name" value="GDHRDH"/>
</dbReference>
<accession>A0AAD7U065</accession>
<name>A0AAD7U065_9APHY</name>
<dbReference type="PANTHER" id="PTHR43157:SF31">
    <property type="entry name" value="PHOSPHATIDYLINOSITOL-GLYCAN BIOSYNTHESIS CLASS F PROTEIN"/>
    <property type="match status" value="1"/>
</dbReference>
<dbReference type="Pfam" id="PF00106">
    <property type="entry name" value="adh_short"/>
    <property type="match status" value="1"/>
</dbReference>
<gene>
    <name evidence="2" type="ORF">ONZ51_g3428</name>
</gene>
<keyword evidence="3" id="KW-1185">Reference proteome</keyword>
<dbReference type="AlphaFoldDB" id="A0AAD7U065"/>
<reference evidence="2" key="1">
    <citation type="submission" date="2022-11" db="EMBL/GenBank/DDBJ databases">
        <title>Genome Sequence of Cubamyces cubensis.</title>
        <authorList>
            <person name="Buettner E."/>
        </authorList>
    </citation>
    <scope>NUCLEOTIDE SEQUENCE</scope>
    <source>
        <strain evidence="2">MPL-01</strain>
    </source>
</reference>
<keyword evidence="1" id="KW-0560">Oxidoreductase</keyword>
<dbReference type="Gene3D" id="3.40.50.720">
    <property type="entry name" value="NAD(P)-binding Rossmann-like Domain"/>
    <property type="match status" value="1"/>
</dbReference>
<comment type="caution">
    <text evidence="2">The sequence shown here is derived from an EMBL/GenBank/DDBJ whole genome shotgun (WGS) entry which is preliminary data.</text>
</comment>
<dbReference type="EMBL" id="JAPEVG010000060">
    <property type="protein sequence ID" value="KAJ8488637.1"/>
    <property type="molecule type" value="Genomic_DNA"/>
</dbReference>
<dbReference type="InterPro" id="IPR036291">
    <property type="entry name" value="NAD(P)-bd_dom_sf"/>
</dbReference>
<evidence type="ECO:0000256" key="1">
    <source>
        <dbReference type="ARBA" id="ARBA00023002"/>
    </source>
</evidence>
<evidence type="ECO:0008006" key="4">
    <source>
        <dbReference type="Google" id="ProtNLM"/>
    </source>
</evidence>
<evidence type="ECO:0000313" key="3">
    <source>
        <dbReference type="Proteomes" id="UP001215151"/>
    </source>
</evidence>
<proteinExistence type="predicted"/>
<protein>
    <recommendedName>
        <fullName evidence="4">NAD(P)-binding protein</fullName>
    </recommendedName>
</protein>